<evidence type="ECO:0000259" key="8">
    <source>
        <dbReference type="PROSITE" id="PS50156"/>
    </source>
</evidence>
<evidence type="ECO:0000256" key="3">
    <source>
        <dbReference type="ARBA" id="ARBA00022692"/>
    </source>
</evidence>
<proteinExistence type="predicted"/>
<comment type="caution">
    <text evidence="9">The sequence shown here is derived from an EMBL/GenBank/DDBJ whole genome shotgun (WGS) entry which is preliminary data.</text>
</comment>
<protein>
    <submittedName>
        <fullName evidence="9">MMPL family transporter</fullName>
    </submittedName>
</protein>
<dbReference type="Gene3D" id="1.20.1640.10">
    <property type="entry name" value="Multidrug efflux transporter AcrB transmembrane domain"/>
    <property type="match status" value="2"/>
</dbReference>
<feature type="transmembrane region" description="Helical" evidence="7">
    <location>
        <begin position="698"/>
        <end position="722"/>
    </location>
</feature>
<reference evidence="9 10" key="1">
    <citation type="submission" date="2022-11" db="EMBL/GenBank/DDBJ databases">
        <title>Anaerobic phenanthrene biodegradation by a DNRA strain PheN6.</title>
        <authorList>
            <person name="Zhang Z."/>
        </authorList>
    </citation>
    <scope>NUCLEOTIDE SEQUENCE [LARGE SCALE GENOMIC DNA]</scope>
    <source>
        <strain evidence="9 10">PheN6</strain>
    </source>
</reference>
<keyword evidence="10" id="KW-1185">Reference proteome</keyword>
<keyword evidence="2" id="KW-1003">Cell membrane</keyword>
<feature type="transmembrane region" description="Helical" evidence="7">
    <location>
        <begin position="618"/>
        <end position="637"/>
    </location>
</feature>
<feature type="transmembrane region" description="Helical" evidence="7">
    <location>
        <begin position="669"/>
        <end position="686"/>
    </location>
</feature>
<feature type="non-terminal residue" evidence="9">
    <location>
        <position position="810"/>
    </location>
</feature>
<feature type="transmembrane region" description="Helical" evidence="7">
    <location>
        <begin position="397"/>
        <end position="415"/>
    </location>
</feature>
<dbReference type="InterPro" id="IPR000731">
    <property type="entry name" value="SSD"/>
</dbReference>
<feature type="transmembrane region" description="Helical" evidence="7">
    <location>
        <begin position="337"/>
        <end position="360"/>
    </location>
</feature>
<feature type="domain" description="SSD" evidence="8">
    <location>
        <begin position="226"/>
        <end position="359"/>
    </location>
</feature>
<feature type="region of interest" description="Disordered" evidence="6">
    <location>
        <begin position="104"/>
        <end position="134"/>
    </location>
</feature>
<feature type="domain" description="SSD" evidence="8">
    <location>
        <begin position="552"/>
        <end position="721"/>
    </location>
</feature>
<feature type="transmembrane region" description="Helical" evidence="7">
    <location>
        <begin position="209"/>
        <end position="226"/>
    </location>
</feature>
<dbReference type="PANTHER" id="PTHR33406">
    <property type="entry name" value="MEMBRANE PROTEIN MJ1562-RELATED"/>
    <property type="match status" value="1"/>
</dbReference>
<sequence length="810" mass="84284">MSLLLYRLGRTAYRRPWAFVAVWFLVLGAVVGLALANGGGKISSSVTIDGTQSQDVTDRLRAELPDAAGGQGTLVFTVPQGDRLDSGERAEGIADAATSIAGLGTVADRSARPDTDPAATPRAPDDASEPSGIRPLVVDGTPVPGVLVSQDGSVAMLQIQFTEQVQDLPDGTVEEVTALAEDATAGTGVDVLTTESLKPIHAPVGGHEAIGLGVAALVLLITLGSLRAAGLPLLTALTGVGIGLGGAFALSQSITMTTATPVLALMVGLAVGIDYALFIVNRQRRFILTQGLPAEEAAARSVGTAGSAVLFAGVTVVIALTGLSLIGITFLTTMALVAAATVVLAVLVALTLLPALLGLAGERIASAKARARGATLTVEEHRHLAHRWSGAVVRHRWLAIVGVVAVLGLAAVPVSDISLGMPNGSTANLDTDERQAYDAITRGFGEGYNAPLVVVATPEAGSRLAQQDVARISTTLEDTPDVKAVSLMGADPDGGTAIFTVIPEEGPDAVSTSDLVDTLRANGPTLTAPEGVTLGVTGLTAVNIDISEKLADVMPLYIAIVVALSLVVLLLVFRSVVIPLKATLGFLLSIGATFGVVTAVFQWGWLKDLFGFDTTGPILSFLPIMVTGILYGLAMDYEMFLVSSMREAHVHGHRGRDAIVHGFDQASRVVVAAAIIMVSVFAGFIFSEDPMIKQFGLALAVGILVDAFLVRMTLVPAVMSVLGETAWWLPRRLAAVLPNRDVEGDQLKRHLRRQPEQEKRPLRALPAHRPRHEAPLVAAGPAATPNGNGHHREGALSMAFQIPPSRKGLP</sequence>
<evidence type="ECO:0000256" key="5">
    <source>
        <dbReference type="ARBA" id="ARBA00023136"/>
    </source>
</evidence>
<dbReference type="InterPro" id="IPR004869">
    <property type="entry name" value="MMPL_dom"/>
</dbReference>
<feature type="region of interest" description="Disordered" evidence="6">
    <location>
        <begin position="746"/>
        <end position="810"/>
    </location>
</feature>
<dbReference type="SUPFAM" id="SSF82866">
    <property type="entry name" value="Multidrug efflux transporter AcrB transmembrane domain"/>
    <property type="match status" value="2"/>
</dbReference>
<feature type="transmembrane region" description="Helical" evidence="7">
    <location>
        <begin position="262"/>
        <end position="280"/>
    </location>
</feature>
<evidence type="ECO:0000313" key="9">
    <source>
        <dbReference type="EMBL" id="MDC5699140.1"/>
    </source>
</evidence>
<dbReference type="RefSeq" id="WP_272463699.1">
    <property type="nucleotide sequence ID" value="NZ_JAPFQL010000112.1"/>
</dbReference>
<feature type="compositionally biased region" description="Low complexity" evidence="6">
    <location>
        <begin position="778"/>
        <end position="788"/>
    </location>
</feature>
<dbReference type="Pfam" id="PF03176">
    <property type="entry name" value="MMPL"/>
    <property type="match status" value="2"/>
</dbReference>
<name>A0ABT5GLL0_9MICO</name>
<accession>A0ABT5GLL0</accession>
<dbReference type="PROSITE" id="PS50156">
    <property type="entry name" value="SSD"/>
    <property type="match status" value="2"/>
</dbReference>
<gene>
    <name evidence="9" type="ORF">OO014_17970</name>
</gene>
<evidence type="ECO:0000256" key="1">
    <source>
        <dbReference type="ARBA" id="ARBA00004651"/>
    </source>
</evidence>
<dbReference type="InterPro" id="IPR050545">
    <property type="entry name" value="Mycobact_MmpL"/>
</dbReference>
<dbReference type="PANTHER" id="PTHR33406:SF13">
    <property type="entry name" value="MEMBRANE PROTEIN YDFJ"/>
    <property type="match status" value="1"/>
</dbReference>
<feature type="transmembrane region" description="Helical" evidence="7">
    <location>
        <begin position="585"/>
        <end position="606"/>
    </location>
</feature>
<dbReference type="Proteomes" id="UP001150259">
    <property type="component" value="Unassembled WGS sequence"/>
</dbReference>
<comment type="subcellular location">
    <subcellularLocation>
        <location evidence="1">Cell membrane</location>
        <topology evidence="1">Multi-pass membrane protein</topology>
    </subcellularLocation>
</comment>
<keyword evidence="3 7" id="KW-0812">Transmembrane</keyword>
<feature type="compositionally biased region" description="Basic and acidic residues" evidence="6">
    <location>
        <begin position="746"/>
        <end position="761"/>
    </location>
</feature>
<evidence type="ECO:0000256" key="4">
    <source>
        <dbReference type="ARBA" id="ARBA00022989"/>
    </source>
</evidence>
<feature type="transmembrane region" description="Helical" evidence="7">
    <location>
        <begin position="554"/>
        <end position="573"/>
    </location>
</feature>
<keyword evidence="5 7" id="KW-0472">Membrane</keyword>
<evidence type="ECO:0000313" key="10">
    <source>
        <dbReference type="Proteomes" id="UP001150259"/>
    </source>
</evidence>
<evidence type="ECO:0000256" key="7">
    <source>
        <dbReference type="SAM" id="Phobius"/>
    </source>
</evidence>
<evidence type="ECO:0000256" key="6">
    <source>
        <dbReference type="SAM" id="MobiDB-lite"/>
    </source>
</evidence>
<dbReference type="EMBL" id="JAPFQL010000112">
    <property type="protein sequence ID" value="MDC5699140.1"/>
    <property type="molecule type" value="Genomic_DNA"/>
</dbReference>
<feature type="transmembrane region" description="Helical" evidence="7">
    <location>
        <begin position="233"/>
        <end position="250"/>
    </location>
</feature>
<feature type="transmembrane region" description="Helical" evidence="7">
    <location>
        <begin position="308"/>
        <end position="331"/>
    </location>
</feature>
<evidence type="ECO:0000256" key="2">
    <source>
        <dbReference type="ARBA" id="ARBA00022475"/>
    </source>
</evidence>
<keyword evidence="4 7" id="KW-1133">Transmembrane helix</keyword>
<organism evidence="9 10">
    <name type="scientific">Intrasporangium calvum</name>
    <dbReference type="NCBI Taxonomy" id="53358"/>
    <lineage>
        <taxon>Bacteria</taxon>
        <taxon>Bacillati</taxon>
        <taxon>Actinomycetota</taxon>
        <taxon>Actinomycetes</taxon>
        <taxon>Micrococcales</taxon>
        <taxon>Intrasporangiaceae</taxon>
        <taxon>Intrasporangium</taxon>
    </lineage>
</organism>